<reference evidence="8" key="2">
    <citation type="submission" date="2025-09" db="UniProtKB">
        <authorList>
            <consortium name="Ensembl"/>
        </authorList>
    </citation>
    <scope>IDENTIFICATION</scope>
</reference>
<dbReference type="PROSITE" id="PS00518">
    <property type="entry name" value="ZF_RING_1"/>
    <property type="match status" value="1"/>
</dbReference>
<evidence type="ECO:0008006" key="10">
    <source>
        <dbReference type="Google" id="ProtNLM"/>
    </source>
</evidence>
<dbReference type="InterPro" id="IPR043136">
    <property type="entry name" value="B30.2/SPRY_sf"/>
</dbReference>
<keyword evidence="2 4" id="KW-0863">Zinc-finger</keyword>
<dbReference type="PRINTS" id="PR01407">
    <property type="entry name" value="BUTYPHLNCDUF"/>
</dbReference>
<dbReference type="InterPro" id="IPR013083">
    <property type="entry name" value="Znf_RING/FYVE/PHD"/>
</dbReference>
<dbReference type="Gene3D" id="2.60.120.920">
    <property type="match status" value="1"/>
</dbReference>
<proteinExistence type="predicted"/>
<dbReference type="Pfam" id="PF13445">
    <property type="entry name" value="zf-RING_UBOX"/>
    <property type="match status" value="1"/>
</dbReference>
<dbReference type="InParanoid" id="A0A3Q3GE68"/>
<dbReference type="GeneTree" id="ENSGT00970000193381"/>
<evidence type="ECO:0000313" key="9">
    <source>
        <dbReference type="Proteomes" id="UP000261660"/>
    </source>
</evidence>
<dbReference type="SUPFAM" id="SSF49899">
    <property type="entry name" value="Concanavalin A-like lectins/glucanases"/>
    <property type="match status" value="1"/>
</dbReference>
<dbReference type="SMART" id="SM00184">
    <property type="entry name" value="RING"/>
    <property type="match status" value="1"/>
</dbReference>
<dbReference type="InterPro" id="IPR006574">
    <property type="entry name" value="PRY"/>
</dbReference>
<dbReference type="Ensembl" id="ENSLBET00000031340.1">
    <property type="protein sequence ID" value="ENSLBEP00000029939.1"/>
    <property type="gene ID" value="ENSLBEG00000022645.1"/>
</dbReference>
<evidence type="ECO:0000256" key="2">
    <source>
        <dbReference type="ARBA" id="ARBA00022771"/>
    </source>
</evidence>
<dbReference type="InterPro" id="IPR003879">
    <property type="entry name" value="Butyrophylin_SPRY"/>
</dbReference>
<protein>
    <recommendedName>
        <fullName evidence="10">Tripartite motif containing 35-13</fullName>
    </recommendedName>
</protein>
<dbReference type="CDD" id="cd12893">
    <property type="entry name" value="SPRY_PRY_TRIM35"/>
    <property type="match status" value="1"/>
</dbReference>
<dbReference type="PANTHER" id="PTHR24103">
    <property type="entry name" value="E3 UBIQUITIN-PROTEIN LIGASE TRIM"/>
    <property type="match status" value="1"/>
</dbReference>
<dbReference type="InterPro" id="IPR001841">
    <property type="entry name" value="Znf_RING"/>
</dbReference>
<evidence type="ECO:0000256" key="5">
    <source>
        <dbReference type="SAM" id="Coils"/>
    </source>
</evidence>
<dbReference type="InterPro" id="IPR050143">
    <property type="entry name" value="TRIM/RBCC"/>
</dbReference>
<dbReference type="FunFam" id="2.60.120.920:FF:000004">
    <property type="entry name" value="Butyrophilin subfamily 1 member A1"/>
    <property type="match status" value="1"/>
</dbReference>
<feature type="domain" description="B30.2/SPRY" evidence="7">
    <location>
        <begin position="235"/>
        <end position="423"/>
    </location>
</feature>
<keyword evidence="5" id="KW-0175">Coiled coil</keyword>
<dbReference type="PROSITE" id="PS50089">
    <property type="entry name" value="ZF_RING_2"/>
    <property type="match status" value="1"/>
</dbReference>
<reference evidence="8" key="1">
    <citation type="submission" date="2025-08" db="UniProtKB">
        <authorList>
            <consortium name="Ensembl"/>
        </authorList>
    </citation>
    <scope>IDENTIFICATION</scope>
</reference>
<feature type="domain" description="RING-type" evidence="6">
    <location>
        <begin position="25"/>
        <end position="65"/>
    </location>
</feature>
<dbReference type="InterPro" id="IPR003877">
    <property type="entry name" value="SPRY_dom"/>
</dbReference>
<accession>A0A3Q3GE68</accession>
<evidence type="ECO:0000259" key="7">
    <source>
        <dbReference type="PROSITE" id="PS50188"/>
    </source>
</evidence>
<dbReference type="Gene3D" id="3.30.40.10">
    <property type="entry name" value="Zinc/RING finger domain, C3HC4 (zinc finger)"/>
    <property type="match status" value="1"/>
</dbReference>
<dbReference type="InterPro" id="IPR013320">
    <property type="entry name" value="ConA-like_dom_sf"/>
</dbReference>
<evidence type="ECO:0000256" key="3">
    <source>
        <dbReference type="ARBA" id="ARBA00022833"/>
    </source>
</evidence>
<dbReference type="PROSITE" id="PS50188">
    <property type="entry name" value="B302_SPRY"/>
    <property type="match status" value="1"/>
</dbReference>
<dbReference type="InterPro" id="IPR017907">
    <property type="entry name" value="Znf_RING_CS"/>
</dbReference>
<organism evidence="8 9">
    <name type="scientific">Labrus bergylta</name>
    <name type="common">ballan wrasse</name>
    <dbReference type="NCBI Taxonomy" id="56723"/>
    <lineage>
        <taxon>Eukaryota</taxon>
        <taxon>Metazoa</taxon>
        <taxon>Chordata</taxon>
        <taxon>Craniata</taxon>
        <taxon>Vertebrata</taxon>
        <taxon>Euteleostomi</taxon>
        <taxon>Actinopterygii</taxon>
        <taxon>Neopterygii</taxon>
        <taxon>Teleostei</taxon>
        <taxon>Neoteleostei</taxon>
        <taxon>Acanthomorphata</taxon>
        <taxon>Eupercaria</taxon>
        <taxon>Labriformes</taxon>
        <taxon>Labridae</taxon>
        <taxon>Labrus</taxon>
    </lineage>
</organism>
<dbReference type="GO" id="GO:0008270">
    <property type="term" value="F:zinc ion binding"/>
    <property type="evidence" value="ECO:0007669"/>
    <property type="project" value="UniProtKB-KW"/>
</dbReference>
<dbReference type="SMART" id="SM00589">
    <property type="entry name" value="PRY"/>
    <property type="match status" value="1"/>
</dbReference>
<dbReference type="STRING" id="56723.ENSLBEP00000029939"/>
<dbReference type="Proteomes" id="UP000261660">
    <property type="component" value="Unplaced"/>
</dbReference>
<evidence type="ECO:0000259" key="6">
    <source>
        <dbReference type="PROSITE" id="PS50089"/>
    </source>
</evidence>
<name>A0A3Q3GE68_9LABR</name>
<sequence length="423" mass="48732">MFCRLCFQSSLAEKMASQTERELTCPVCHEMFEDPVVLSCSHSFCKDCLKSWWREKQICECPICKEIALFTPAESDALCGLHNEKTMREVAQEHKVELRKTLKPVREKLKVFERVIANCDQTAEYIKEQALITERRIKEQFKKFHQFLQEEEVVRISALREEEKKKSEVMREKIAALNREIAALSGTIRATEDELRADDVLFMKNYKAAVNRVQQRPLPDDPNLVSGALIFEAKHLGNLAFRVHTKMRKIVSVSSVILDPNSAHPELVLSEDLRTVQCRERQKLPNNPERFYSCLSVLGSEGFNSGTHSWLVEVGNSPVWILGVAAESVRRKGDVFSKSGFWRILFYKDEYTAWSPTGPETGTEALLSAKKLCKIKVKLDCDRGKLSFYNSETNTHIHTFTHRFTEKMFPYFNTNREIPLLIS</sequence>
<keyword evidence="3" id="KW-0862">Zinc</keyword>
<dbReference type="InterPro" id="IPR001870">
    <property type="entry name" value="B30.2/SPRY"/>
</dbReference>
<feature type="coiled-coil region" evidence="5">
    <location>
        <begin position="159"/>
        <end position="194"/>
    </location>
</feature>
<evidence type="ECO:0000256" key="4">
    <source>
        <dbReference type="PROSITE-ProRule" id="PRU00175"/>
    </source>
</evidence>
<keyword evidence="1" id="KW-0479">Metal-binding</keyword>
<dbReference type="Pfam" id="PF00622">
    <property type="entry name" value="SPRY"/>
    <property type="match status" value="1"/>
</dbReference>
<dbReference type="AlphaFoldDB" id="A0A3Q3GE68"/>
<keyword evidence="9" id="KW-1185">Reference proteome</keyword>
<evidence type="ECO:0000256" key="1">
    <source>
        <dbReference type="ARBA" id="ARBA00022723"/>
    </source>
</evidence>
<dbReference type="SUPFAM" id="SSF57850">
    <property type="entry name" value="RING/U-box"/>
    <property type="match status" value="1"/>
</dbReference>
<dbReference type="InterPro" id="IPR027370">
    <property type="entry name" value="Znf-RING_euk"/>
</dbReference>
<evidence type="ECO:0000313" key="8">
    <source>
        <dbReference type="Ensembl" id="ENSLBEP00000029939.1"/>
    </source>
</evidence>
<dbReference type="Pfam" id="PF13765">
    <property type="entry name" value="PRY"/>
    <property type="match status" value="1"/>
</dbReference>